<dbReference type="Pfam" id="PF13560">
    <property type="entry name" value="HTH_31"/>
    <property type="match status" value="1"/>
</dbReference>
<dbReference type="RefSeq" id="WP_150956548.1">
    <property type="nucleotide sequence ID" value="NZ_VZRB01000039.1"/>
</dbReference>
<dbReference type="InterPro" id="IPR010982">
    <property type="entry name" value="Lambda_DNA-bd_dom_sf"/>
</dbReference>
<evidence type="ECO:0000313" key="3">
    <source>
        <dbReference type="EMBL" id="KAB1140668.1"/>
    </source>
</evidence>
<comment type="caution">
    <text evidence="3">The sequence shown here is derived from an EMBL/GenBank/DDBJ whole genome shotgun (WGS) entry which is preliminary data.</text>
</comment>
<sequence length="274" mass="28776">MTAPARGRLAAELRALRQRTGLSLAGLAHRTPYSKSSWSRYLNGSVPVPRQAVEELCRLAGERSRRPVALWELADAEWSGRTGEASSGEASARTDRERTEPVAAGRREKASAKSGRATQRVTALGVSAAVVLAVGVALVMIRVQGGEVSPGHAATVSLPPPGCRGRACAGGDPQSMACGLDARTLSGRRTPAGAGLEIRFSARCGAAWARIWQTRVGDRVEITPSGGRSQRASVADRFDAEGYLFTRMVPAPNPSALRACLVPASGRARVCVAP</sequence>
<accession>A0A6H9UR88</accession>
<evidence type="ECO:0000256" key="2">
    <source>
        <dbReference type="SAM" id="Phobius"/>
    </source>
</evidence>
<feature type="compositionally biased region" description="Basic and acidic residues" evidence="1">
    <location>
        <begin position="92"/>
        <end position="111"/>
    </location>
</feature>
<name>A0A6H9UR88_9ACTN</name>
<dbReference type="EMBL" id="VZRB01000039">
    <property type="protein sequence ID" value="KAB1140668.1"/>
    <property type="molecule type" value="Genomic_DNA"/>
</dbReference>
<evidence type="ECO:0000313" key="4">
    <source>
        <dbReference type="Proteomes" id="UP000442707"/>
    </source>
</evidence>
<gene>
    <name evidence="3" type="ORF">F7R91_35020</name>
</gene>
<dbReference type="SUPFAM" id="SSF47413">
    <property type="entry name" value="lambda repressor-like DNA-binding domains"/>
    <property type="match status" value="1"/>
</dbReference>
<keyword evidence="2" id="KW-0812">Transmembrane</keyword>
<dbReference type="Gene3D" id="1.10.260.40">
    <property type="entry name" value="lambda repressor-like DNA-binding domains"/>
    <property type="match status" value="1"/>
</dbReference>
<keyword evidence="2" id="KW-0472">Membrane</keyword>
<reference evidence="3 4" key="1">
    <citation type="submission" date="2019-09" db="EMBL/GenBank/DDBJ databases">
        <title>Screening of Novel Bioactive Compounds from Soil-Associated.</title>
        <authorList>
            <person name="Zhao S."/>
        </authorList>
    </citation>
    <scope>NUCLEOTIDE SEQUENCE [LARGE SCALE GENOMIC DNA]</scope>
    <source>
        <strain evidence="3 4">HIT-DPA4</strain>
    </source>
</reference>
<dbReference type="CDD" id="cd00093">
    <property type="entry name" value="HTH_XRE"/>
    <property type="match status" value="1"/>
</dbReference>
<keyword evidence="4" id="KW-1185">Reference proteome</keyword>
<dbReference type="AlphaFoldDB" id="A0A6H9UR88"/>
<dbReference type="InterPro" id="IPR021224">
    <property type="entry name" value="DUF2690"/>
</dbReference>
<dbReference type="Pfam" id="PF10901">
    <property type="entry name" value="DUF2690"/>
    <property type="match status" value="1"/>
</dbReference>
<protein>
    <submittedName>
        <fullName evidence="3">XRE family transcriptional regulator</fullName>
    </submittedName>
</protein>
<dbReference type="Proteomes" id="UP000442707">
    <property type="component" value="Unassembled WGS sequence"/>
</dbReference>
<feature type="transmembrane region" description="Helical" evidence="2">
    <location>
        <begin position="121"/>
        <end position="141"/>
    </location>
</feature>
<feature type="region of interest" description="Disordered" evidence="1">
    <location>
        <begin position="81"/>
        <end position="115"/>
    </location>
</feature>
<keyword evidence="2" id="KW-1133">Transmembrane helix</keyword>
<organism evidence="3 4">
    <name type="scientific">Streptomyces luteolifulvus</name>
    <dbReference type="NCBI Taxonomy" id="2615112"/>
    <lineage>
        <taxon>Bacteria</taxon>
        <taxon>Bacillati</taxon>
        <taxon>Actinomycetota</taxon>
        <taxon>Actinomycetes</taxon>
        <taxon>Kitasatosporales</taxon>
        <taxon>Streptomycetaceae</taxon>
        <taxon>Streptomyces</taxon>
    </lineage>
</organism>
<dbReference type="InterPro" id="IPR001387">
    <property type="entry name" value="Cro/C1-type_HTH"/>
</dbReference>
<evidence type="ECO:0000256" key="1">
    <source>
        <dbReference type="SAM" id="MobiDB-lite"/>
    </source>
</evidence>
<dbReference type="GO" id="GO:0003677">
    <property type="term" value="F:DNA binding"/>
    <property type="evidence" value="ECO:0007669"/>
    <property type="project" value="InterPro"/>
</dbReference>
<proteinExistence type="predicted"/>